<gene>
    <name evidence="3" type="ORF">Psch_01591</name>
</gene>
<sequence>MKIIVDADATPKKALETCRAAAAEFAVNLVTVASFNHRIESDHHITVGNAPQEADLQVVNLTGKGDIVVTQDWGLAAIVLGKGAAALSPAGRIFRKETIDFLLEERELKAKFRRSGGRTRGPRKRTAADDDHFKKSLYRLLEQR</sequence>
<dbReference type="Pfam" id="PF02639">
    <property type="entry name" value="DUF188"/>
    <property type="match status" value="1"/>
</dbReference>
<name>A0A4Y7RGU9_9FIRM</name>
<evidence type="ECO:0000313" key="3">
    <source>
        <dbReference type="EMBL" id="TEB08036.1"/>
    </source>
</evidence>
<evidence type="ECO:0000256" key="2">
    <source>
        <dbReference type="HAMAP-Rule" id="MF_00489"/>
    </source>
</evidence>
<reference evidence="3 4" key="1">
    <citation type="journal article" date="2018" name="Environ. Microbiol.">
        <title>Novel energy conservation strategies and behaviour of Pelotomaculum schinkii driving syntrophic propionate catabolism.</title>
        <authorList>
            <person name="Hidalgo-Ahumada C.A.P."/>
            <person name="Nobu M.K."/>
            <person name="Narihiro T."/>
            <person name="Tamaki H."/>
            <person name="Liu W.T."/>
            <person name="Kamagata Y."/>
            <person name="Stams A.J.M."/>
            <person name="Imachi H."/>
            <person name="Sousa D.Z."/>
        </authorList>
    </citation>
    <scope>NUCLEOTIDE SEQUENCE [LARGE SCALE GENOMIC DNA]</scope>
    <source>
        <strain evidence="3 4">HH</strain>
    </source>
</reference>
<proteinExistence type="inferred from homology"/>
<dbReference type="PANTHER" id="PTHR35146">
    <property type="entry name" value="UPF0178 PROTEIN YAII"/>
    <property type="match status" value="1"/>
</dbReference>
<dbReference type="HAMAP" id="MF_00489">
    <property type="entry name" value="UPF0178"/>
    <property type="match status" value="1"/>
</dbReference>
<dbReference type="PANTHER" id="PTHR35146:SF1">
    <property type="entry name" value="UPF0178 PROTEIN YAII"/>
    <property type="match status" value="1"/>
</dbReference>
<dbReference type="AlphaFoldDB" id="A0A4Y7RGU9"/>
<dbReference type="InterPro" id="IPR003791">
    <property type="entry name" value="UPF0178"/>
</dbReference>
<keyword evidence="4" id="KW-1185">Reference proteome</keyword>
<organism evidence="3 4">
    <name type="scientific">Pelotomaculum schinkii</name>
    <dbReference type="NCBI Taxonomy" id="78350"/>
    <lineage>
        <taxon>Bacteria</taxon>
        <taxon>Bacillati</taxon>
        <taxon>Bacillota</taxon>
        <taxon>Clostridia</taxon>
        <taxon>Eubacteriales</taxon>
        <taxon>Desulfotomaculaceae</taxon>
        <taxon>Pelotomaculum</taxon>
    </lineage>
</organism>
<dbReference type="EMBL" id="QFGA01000001">
    <property type="protein sequence ID" value="TEB08036.1"/>
    <property type="molecule type" value="Genomic_DNA"/>
</dbReference>
<dbReference type="Proteomes" id="UP000298324">
    <property type="component" value="Unassembled WGS sequence"/>
</dbReference>
<comment type="caution">
    <text evidence="3">The sequence shown here is derived from an EMBL/GenBank/DDBJ whole genome shotgun (WGS) entry which is preliminary data.</text>
</comment>
<evidence type="ECO:0000256" key="1">
    <source>
        <dbReference type="ARBA" id="ARBA00008522"/>
    </source>
</evidence>
<accession>A0A4Y7RGU9</accession>
<comment type="similarity">
    <text evidence="1 2">Belongs to the UPF0178 family.</text>
</comment>
<dbReference type="RefSeq" id="WP_134219959.1">
    <property type="nucleotide sequence ID" value="NZ_QFGA01000001.1"/>
</dbReference>
<protein>
    <recommendedName>
        <fullName evidence="2">UPF0178 protein Psch_01591</fullName>
    </recommendedName>
</protein>
<evidence type="ECO:0000313" key="4">
    <source>
        <dbReference type="Proteomes" id="UP000298324"/>
    </source>
</evidence>